<reference evidence="3 4" key="1">
    <citation type="journal article" date="2022" name="Microorganisms">
        <title>Genome Sequence and Characterization of a Xanthorhodopsin-Containing, Aerobic Anoxygenic Phototrophic Rhodobacter Species, Isolated from Mesophilic Conditions at Yellowstone National Park.</title>
        <authorList>
            <person name="Kyndt J.A."/>
            <person name="Robertson S."/>
            <person name="Shoffstall I.B."/>
            <person name="Ramaley R.F."/>
            <person name="Meyer T.E."/>
        </authorList>
    </citation>
    <scope>NUCLEOTIDE SEQUENCE [LARGE SCALE GENOMIC DNA]</scope>
    <source>
        <strain evidence="3 4">M37P</strain>
    </source>
</reference>
<gene>
    <name evidence="3" type="ORF">G8O29_16490</name>
</gene>
<dbReference type="InterPro" id="IPR003346">
    <property type="entry name" value="Transposase_20"/>
</dbReference>
<dbReference type="PANTHER" id="PTHR33055:SF3">
    <property type="entry name" value="PUTATIVE TRANSPOSASE FOR IS117-RELATED"/>
    <property type="match status" value="1"/>
</dbReference>
<dbReference type="PANTHER" id="PTHR33055">
    <property type="entry name" value="TRANSPOSASE FOR INSERTION SEQUENCE ELEMENT IS1111A"/>
    <property type="match status" value="1"/>
</dbReference>
<keyword evidence="4" id="KW-1185">Reference proteome</keyword>
<organism evidence="3 4">
    <name type="scientific">Rhodobacter calidifons</name>
    <dbReference type="NCBI Taxonomy" id="2715277"/>
    <lineage>
        <taxon>Bacteria</taxon>
        <taxon>Pseudomonadati</taxon>
        <taxon>Pseudomonadota</taxon>
        <taxon>Alphaproteobacteria</taxon>
        <taxon>Rhodobacterales</taxon>
        <taxon>Rhodobacter group</taxon>
        <taxon>Rhodobacter</taxon>
    </lineage>
</organism>
<evidence type="ECO:0000259" key="2">
    <source>
        <dbReference type="Pfam" id="PF02371"/>
    </source>
</evidence>
<dbReference type="Pfam" id="PF02371">
    <property type="entry name" value="Transposase_20"/>
    <property type="match status" value="1"/>
</dbReference>
<name>A0ABX0GAI6_9RHOB</name>
<protein>
    <submittedName>
        <fullName evidence="3">IS110 family transposase</fullName>
    </submittedName>
</protein>
<dbReference type="InterPro" id="IPR047650">
    <property type="entry name" value="Transpos_IS110"/>
</dbReference>
<proteinExistence type="predicted"/>
<dbReference type="RefSeq" id="WP_166404326.1">
    <property type="nucleotide sequence ID" value="NZ_JAANHS010000020.1"/>
</dbReference>
<sequence>MPKLYVGLDVSLETTSVCAVDEDGVIRLETKAISDSVTIVAALAKLDGVFERIGLEAGPLEALLRARAAIRKELAALQAELLRVTQNDELCRRFMTIPGVGPVTAQAFKTTIDRPDRFRRSADVGAHLGLAPRQHQSGETDQRGRITRSGDAFTRSALYTAAHVMLTRSTQWTALKTWGVKIAKRSSLKKARVAVARKLAVVMHRMWRDETQFRWTAEA</sequence>
<evidence type="ECO:0000313" key="3">
    <source>
        <dbReference type="EMBL" id="NHB78320.1"/>
    </source>
</evidence>
<keyword evidence="1" id="KW-0175">Coiled coil</keyword>
<feature type="coiled-coil region" evidence="1">
    <location>
        <begin position="60"/>
        <end position="87"/>
    </location>
</feature>
<feature type="domain" description="Transposase IS116/IS110/IS902 C-terminal" evidence="2">
    <location>
        <begin position="91"/>
        <end position="172"/>
    </location>
</feature>
<dbReference type="Proteomes" id="UP001515660">
    <property type="component" value="Unassembled WGS sequence"/>
</dbReference>
<comment type="caution">
    <text evidence="3">The sequence shown here is derived from an EMBL/GenBank/DDBJ whole genome shotgun (WGS) entry which is preliminary data.</text>
</comment>
<evidence type="ECO:0000256" key="1">
    <source>
        <dbReference type="SAM" id="Coils"/>
    </source>
</evidence>
<dbReference type="EMBL" id="JAANHS010000020">
    <property type="protein sequence ID" value="NHB78320.1"/>
    <property type="molecule type" value="Genomic_DNA"/>
</dbReference>
<accession>A0ABX0GAI6</accession>
<evidence type="ECO:0000313" key="4">
    <source>
        <dbReference type="Proteomes" id="UP001515660"/>
    </source>
</evidence>